<sequence length="323" mass="35406">MWRRSWSARSSQGAGFVLVTLLVAMPVLWFSVYGGWQVTRAVQGSHERQRGLDRAAYSGAAKIADTLNAIALHNQGAVGAHLLQGHLVTQMAWTEYAAQLARRGGAVMALALPGIGAAIMRTASHALSVQRQQMPVWTQLLGAAGQTHQWLAWGRIASLASQLPATIEDTGAGLVSRWLVDPQALAGFRAVAMQGPVLDAAIDDRRWIQTRSWRSSVIWIAGLEKHGVTEAENGQWRARDELSMTVKRWFRTKRIRLAGGDESSAQHGYLGAADLIAFQPQSLWLSTYAQPDVSVAWTRPSQPHALDAVLLWPVWDATRQVAR</sequence>
<name>A0A5Q2Q7M4_9GAMM</name>
<evidence type="ECO:0000313" key="2">
    <source>
        <dbReference type="Proteomes" id="UP000388235"/>
    </source>
</evidence>
<organism evidence="1 2">
    <name type="scientific">Litorivicinus lipolyticus</name>
    <dbReference type="NCBI Taxonomy" id="418701"/>
    <lineage>
        <taxon>Bacteria</taxon>
        <taxon>Pseudomonadati</taxon>
        <taxon>Pseudomonadota</taxon>
        <taxon>Gammaproteobacteria</taxon>
        <taxon>Oceanospirillales</taxon>
        <taxon>Litorivicinaceae</taxon>
        <taxon>Litorivicinus</taxon>
    </lineage>
</organism>
<dbReference type="KEGG" id="llp:GH975_08025"/>
<keyword evidence="2" id="KW-1185">Reference proteome</keyword>
<proteinExistence type="predicted"/>
<dbReference type="RefSeq" id="WP_153714023.1">
    <property type="nucleotide sequence ID" value="NZ_CP045871.1"/>
</dbReference>
<gene>
    <name evidence="1" type="ORF">GH975_08025</name>
</gene>
<evidence type="ECO:0000313" key="1">
    <source>
        <dbReference type="EMBL" id="QGG80519.1"/>
    </source>
</evidence>
<dbReference type="AlphaFoldDB" id="A0A5Q2Q7M4"/>
<accession>A0A5Q2Q7M4</accession>
<protein>
    <submittedName>
        <fullName evidence="1">Uncharacterized protein</fullName>
    </submittedName>
</protein>
<reference evidence="1 2" key="1">
    <citation type="submission" date="2019-11" db="EMBL/GenBank/DDBJ databases">
        <authorList>
            <person name="Khan S.A."/>
            <person name="Jeon C.O."/>
            <person name="Chun B.H."/>
        </authorList>
    </citation>
    <scope>NUCLEOTIDE SEQUENCE [LARGE SCALE GENOMIC DNA]</scope>
    <source>
        <strain evidence="1 2">IMCC 1097</strain>
    </source>
</reference>
<dbReference type="Proteomes" id="UP000388235">
    <property type="component" value="Chromosome"/>
</dbReference>
<dbReference type="EMBL" id="CP045871">
    <property type="protein sequence ID" value="QGG80519.1"/>
    <property type="molecule type" value="Genomic_DNA"/>
</dbReference>